<evidence type="ECO:0000256" key="1">
    <source>
        <dbReference type="SAM" id="SignalP"/>
    </source>
</evidence>
<proteinExistence type="predicted"/>
<reference evidence="2" key="1">
    <citation type="journal article" date="2023" name="Mol. Phylogenet. Evol.">
        <title>Genome-scale phylogeny and comparative genomics of the fungal order Sordariales.</title>
        <authorList>
            <person name="Hensen N."/>
            <person name="Bonometti L."/>
            <person name="Westerberg I."/>
            <person name="Brannstrom I.O."/>
            <person name="Guillou S."/>
            <person name="Cros-Aarteil S."/>
            <person name="Calhoun S."/>
            <person name="Haridas S."/>
            <person name="Kuo A."/>
            <person name="Mondo S."/>
            <person name="Pangilinan J."/>
            <person name="Riley R."/>
            <person name="LaButti K."/>
            <person name="Andreopoulos B."/>
            <person name="Lipzen A."/>
            <person name="Chen C."/>
            <person name="Yan M."/>
            <person name="Daum C."/>
            <person name="Ng V."/>
            <person name="Clum A."/>
            <person name="Steindorff A."/>
            <person name="Ohm R.A."/>
            <person name="Martin F."/>
            <person name="Silar P."/>
            <person name="Natvig D.O."/>
            <person name="Lalanne C."/>
            <person name="Gautier V."/>
            <person name="Ament-Velasquez S.L."/>
            <person name="Kruys A."/>
            <person name="Hutchinson M.I."/>
            <person name="Powell A.J."/>
            <person name="Barry K."/>
            <person name="Miller A.N."/>
            <person name="Grigoriev I.V."/>
            <person name="Debuchy R."/>
            <person name="Gladieux P."/>
            <person name="Hiltunen Thoren M."/>
            <person name="Johannesson H."/>
        </authorList>
    </citation>
    <scope>NUCLEOTIDE SEQUENCE</scope>
    <source>
        <strain evidence="2">CBS 958.72</strain>
    </source>
</reference>
<evidence type="ECO:0000313" key="2">
    <source>
        <dbReference type="EMBL" id="KAK3382133.1"/>
    </source>
</evidence>
<keyword evidence="3" id="KW-1185">Reference proteome</keyword>
<dbReference type="Proteomes" id="UP001287356">
    <property type="component" value="Unassembled WGS sequence"/>
</dbReference>
<dbReference type="AlphaFoldDB" id="A0AAE0TWL2"/>
<accession>A0AAE0TWL2</accession>
<protein>
    <recommendedName>
        <fullName evidence="4">Ecp2 effector protein domain-containing protein</fullName>
    </recommendedName>
</protein>
<evidence type="ECO:0000313" key="3">
    <source>
        <dbReference type="Proteomes" id="UP001287356"/>
    </source>
</evidence>
<dbReference type="EMBL" id="JAULSN010000001">
    <property type="protein sequence ID" value="KAK3382133.1"/>
    <property type="molecule type" value="Genomic_DNA"/>
</dbReference>
<organism evidence="2 3">
    <name type="scientific">Lasiosphaeria ovina</name>
    <dbReference type="NCBI Taxonomy" id="92902"/>
    <lineage>
        <taxon>Eukaryota</taxon>
        <taxon>Fungi</taxon>
        <taxon>Dikarya</taxon>
        <taxon>Ascomycota</taxon>
        <taxon>Pezizomycotina</taxon>
        <taxon>Sordariomycetes</taxon>
        <taxon>Sordariomycetidae</taxon>
        <taxon>Sordariales</taxon>
        <taxon>Lasiosphaeriaceae</taxon>
        <taxon>Lasiosphaeria</taxon>
    </lineage>
</organism>
<keyword evidence="1" id="KW-0732">Signal</keyword>
<reference evidence="2" key="2">
    <citation type="submission" date="2023-06" db="EMBL/GenBank/DDBJ databases">
        <authorList>
            <consortium name="Lawrence Berkeley National Laboratory"/>
            <person name="Haridas S."/>
            <person name="Hensen N."/>
            <person name="Bonometti L."/>
            <person name="Westerberg I."/>
            <person name="Brannstrom I.O."/>
            <person name="Guillou S."/>
            <person name="Cros-Aarteil S."/>
            <person name="Calhoun S."/>
            <person name="Kuo A."/>
            <person name="Mondo S."/>
            <person name="Pangilinan J."/>
            <person name="Riley R."/>
            <person name="Labutti K."/>
            <person name="Andreopoulos B."/>
            <person name="Lipzen A."/>
            <person name="Chen C."/>
            <person name="Yanf M."/>
            <person name="Daum C."/>
            <person name="Ng V."/>
            <person name="Clum A."/>
            <person name="Steindorff A."/>
            <person name="Ohm R."/>
            <person name="Martin F."/>
            <person name="Silar P."/>
            <person name="Natvig D."/>
            <person name="Lalanne C."/>
            <person name="Gautier V."/>
            <person name="Ament-Velasquez S.L."/>
            <person name="Kruys A."/>
            <person name="Hutchinson M.I."/>
            <person name="Powell A.J."/>
            <person name="Barry K."/>
            <person name="Miller A.N."/>
            <person name="Grigoriev I.V."/>
            <person name="Debuchy R."/>
            <person name="Gladieux P."/>
            <person name="Thoren M.H."/>
            <person name="Johannesson H."/>
        </authorList>
    </citation>
    <scope>NUCLEOTIDE SEQUENCE</scope>
    <source>
        <strain evidence="2">CBS 958.72</strain>
    </source>
</reference>
<feature type="chain" id="PRO_5042248155" description="Ecp2 effector protein domain-containing protein" evidence="1">
    <location>
        <begin position="21"/>
        <end position="188"/>
    </location>
</feature>
<gene>
    <name evidence="2" type="ORF">B0T24DRAFT_540921</name>
</gene>
<evidence type="ECO:0008006" key="4">
    <source>
        <dbReference type="Google" id="ProtNLM"/>
    </source>
</evidence>
<sequence>MFVSKMLAVAGVLFLHGVAAFPSLGHASDRTAAVTVADRAAPAAPAVTPGYFLMNCYPFDRADISPKEWWSAVFYCANELDCSDPTFRFQTSNVCRLPETSRDAGRYHIWENMKGDTKSMQSCLFSSGQTFSWQIPSDAQSKADLTVVGNGNTLKQAQTWSGIKDNKITGVVWNSHLCSKIYTFRPKK</sequence>
<feature type="signal peptide" evidence="1">
    <location>
        <begin position="1"/>
        <end position="20"/>
    </location>
</feature>
<name>A0AAE0TWL2_9PEZI</name>
<comment type="caution">
    <text evidence="2">The sequence shown here is derived from an EMBL/GenBank/DDBJ whole genome shotgun (WGS) entry which is preliminary data.</text>
</comment>